<dbReference type="InterPro" id="IPR049886">
    <property type="entry name" value="CFI_box_CTERM_dom"/>
</dbReference>
<gene>
    <name evidence="2" type="ORF">BWY73_00518</name>
</gene>
<dbReference type="AlphaFoldDB" id="A0A1V5MIG2"/>
<dbReference type="Proteomes" id="UP000485484">
    <property type="component" value="Unassembled WGS sequence"/>
</dbReference>
<accession>A0A1V5MIG2</accession>
<protein>
    <submittedName>
        <fullName evidence="2">Uncharacterized protein</fullName>
    </submittedName>
</protein>
<keyword evidence="1" id="KW-0732">Signal</keyword>
<evidence type="ECO:0000313" key="2">
    <source>
        <dbReference type="EMBL" id="OPZ93034.1"/>
    </source>
</evidence>
<evidence type="ECO:0000256" key="1">
    <source>
        <dbReference type="SAM" id="SignalP"/>
    </source>
</evidence>
<proteinExistence type="predicted"/>
<reference evidence="2" key="1">
    <citation type="submission" date="2017-02" db="EMBL/GenBank/DDBJ databases">
        <title>Delving into the versatile metabolic prowess of the omnipresent phylum Bacteroidetes.</title>
        <authorList>
            <person name="Nobu M.K."/>
            <person name="Mei R."/>
            <person name="Narihiro T."/>
            <person name="Kuroda K."/>
            <person name="Liu W.-T."/>
        </authorList>
    </citation>
    <scope>NUCLEOTIDE SEQUENCE</scope>
    <source>
        <strain evidence="2">ADurb.Bin417</strain>
    </source>
</reference>
<sequence length="148" mass="15846">MARFESNGLNAGILRRLAPVIFCFALAFTAVAAEGSFLAATPLSNGLMAAGAAPDVDGGGDDAGVAIGDIGGGCFIATAAYGSPLAREVVCLSRFRDRVLQRHLWGRAFVRFYYRHSPPLAGFIRPRPFWRALVRAGLRPVIWLARLA</sequence>
<feature type="signal peptide" evidence="1">
    <location>
        <begin position="1"/>
        <end position="32"/>
    </location>
</feature>
<comment type="caution">
    <text evidence="2">The sequence shown here is derived from an EMBL/GenBank/DDBJ whole genome shotgun (WGS) entry which is preliminary data.</text>
</comment>
<organism evidence="2">
    <name type="scientific">candidate division TA06 bacterium ADurb.Bin417</name>
    <dbReference type="NCBI Taxonomy" id="1852828"/>
    <lineage>
        <taxon>Bacteria</taxon>
        <taxon>Bacteria division TA06</taxon>
    </lineage>
</organism>
<feature type="chain" id="PRO_5012415285" evidence="1">
    <location>
        <begin position="33"/>
        <end position="148"/>
    </location>
</feature>
<dbReference type="NCBIfam" id="NF041770">
    <property type="entry name" value="CFI_box_CTERM"/>
    <property type="match status" value="1"/>
</dbReference>
<name>A0A1V5MIG2_UNCT6</name>
<dbReference type="EMBL" id="MWAK01000049">
    <property type="protein sequence ID" value="OPZ93034.1"/>
    <property type="molecule type" value="Genomic_DNA"/>
</dbReference>